<protein>
    <submittedName>
        <fullName evidence="1">Uncharacterized protein</fullName>
    </submittedName>
</protein>
<evidence type="ECO:0000313" key="2">
    <source>
        <dbReference type="Proteomes" id="UP001500266"/>
    </source>
</evidence>
<keyword evidence="2" id="KW-1185">Reference proteome</keyword>
<organism evidence="1 2">
    <name type="scientific">Actinomadura keratinilytica</name>
    <dbReference type="NCBI Taxonomy" id="547461"/>
    <lineage>
        <taxon>Bacteria</taxon>
        <taxon>Bacillati</taxon>
        <taxon>Actinomycetota</taxon>
        <taxon>Actinomycetes</taxon>
        <taxon>Streptosporangiales</taxon>
        <taxon>Thermomonosporaceae</taxon>
        <taxon>Actinomadura</taxon>
    </lineage>
</organism>
<comment type="caution">
    <text evidence="1">The sequence shown here is derived from an EMBL/GenBank/DDBJ whole genome shotgun (WGS) entry which is preliminary data.</text>
</comment>
<sequence length="51" mass="5402">MAEAWVGCLAQRDGAWCPWGGAGSGRRAAAGAWERRGVMRINLAGIDEKDA</sequence>
<evidence type="ECO:0000313" key="1">
    <source>
        <dbReference type="EMBL" id="GAA4148372.1"/>
    </source>
</evidence>
<gene>
    <name evidence="1" type="ORF">GCM10022416_42610</name>
</gene>
<dbReference type="EMBL" id="BAABDO010000072">
    <property type="protein sequence ID" value="GAA4148372.1"/>
    <property type="molecule type" value="Genomic_DNA"/>
</dbReference>
<dbReference type="Proteomes" id="UP001500266">
    <property type="component" value="Unassembled WGS sequence"/>
</dbReference>
<reference evidence="2" key="1">
    <citation type="journal article" date="2019" name="Int. J. Syst. Evol. Microbiol.">
        <title>The Global Catalogue of Microorganisms (GCM) 10K type strain sequencing project: providing services to taxonomists for standard genome sequencing and annotation.</title>
        <authorList>
            <consortium name="The Broad Institute Genomics Platform"/>
            <consortium name="The Broad Institute Genome Sequencing Center for Infectious Disease"/>
            <person name="Wu L."/>
            <person name="Ma J."/>
        </authorList>
    </citation>
    <scope>NUCLEOTIDE SEQUENCE [LARGE SCALE GENOMIC DNA]</scope>
    <source>
        <strain evidence="2">JCM 17316</strain>
    </source>
</reference>
<proteinExistence type="predicted"/>
<name>A0ABP7Z6L1_9ACTN</name>
<accession>A0ABP7Z6L1</accession>